<gene>
    <name evidence="1" type="ORF">MCOR_35167</name>
</gene>
<proteinExistence type="predicted"/>
<evidence type="ECO:0000313" key="1">
    <source>
        <dbReference type="EMBL" id="CAC5401035.1"/>
    </source>
</evidence>
<dbReference type="OrthoDB" id="6132035at2759"/>
<dbReference type="EMBL" id="CACVKT020006376">
    <property type="protein sequence ID" value="CAC5401035.1"/>
    <property type="molecule type" value="Genomic_DNA"/>
</dbReference>
<evidence type="ECO:0008006" key="3">
    <source>
        <dbReference type="Google" id="ProtNLM"/>
    </source>
</evidence>
<dbReference type="InterPro" id="IPR013083">
    <property type="entry name" value="Znf_RING/FYVE/PHD"/>
</dbReference>
<organism evidence="1 2">
    <name type="scientific">Mytilus coruscus</name>
    <name type="common">Sea mussel</name>
    <dbReference type="NCBI Taxonomy" id="42192"/>
    <lineage>
        <taxon>Eukaryota</taxon>
        <taxon>Metazoa</taxon>
        <taxon>Spiralia</taxon>
        <taxon>Lophotrochozoa</taxon>
        <taxon>Mollusca</taxon>
        <taxon>Bivalvia</taxon>
        <taxon>Autobranchia</taxon>
        <taxon>Pteriomorphia</taxon>
        <taxon>Mytilida</taxon>
        <taxon>Mytiloidea</taxon>
        <taxon>Mytilidae</taxon>
        <taxon>Mytilinae</taxon>
        <taxon>Mytilus</taxon>
    </lineage>
</organism>
<dbReference type="Gene3D" id="3.30.40.10">
    <property type="entry name" value="Zinc/RING finger domain, C3HC4 (zinc finger)"/>
    <property type="match status" value="1"/>
</dbReference>
<evidence type="ECO:0000313" key="2">
    <source>
        <dbReference type="Proteomes" id="UP000507470"/>
    </source>
</evidence>
<dbReference type="Proteomes" id="UP000507470">
    <property type="component" value="Unassembled WGS sequence"/>
</dbReference>
<keyword evidence="2" id="KW-1185">Reference proteome</keyword>
<sequence length="207" mass="22938">MMHAQKSHIESTMKPGNNLVLEFSTAAYELARLSLSKIIDNSTQYFGLIRHSEENLGANVDSCIKVFNRKNDNTQGKTLKFVINLYHTSSRMVINGSRVDLYLAEIHDKLCDELAINGHMLSVLNGNIASTISTSNSVGTDQNLPAATKTCRDNIADLAIEFRDDESKDSEHDPVDICPICNTTSLLDTIECTECSLWIHYHCAGLS</sequence>
<reference evidence="1 2" key="1">
    <citation type="submission" date="2020-06" db="EMBL/GenBank/DDBJ databases">
        <authorList>
            <person name="Li R."/>
            <person name="Bekaert M."/>
        </authorList>
    </citation>
    <scope>NUCLEOTIDE SEQUENCE [LARGE SCALE GENOMIC DNA]</scope>
    <source>
        <strain evidence="2">wild</strain>
    </source>
</reference>
<name>A0A6J8CYX3_MYTCO</name>
<dbReference type="SUPFAM" id="SSF57903">
    <property type="entry name" value="FYVE/PHD zinc finger"/>
    <property type="match status" value="1"/>
</dbReference>
<dbReference type="InterPro" id="IPR011011">
    <property type="entry name" value="Znf_FYVE_PHD"/>
</dbReference>
<dbReference type="AlphaFoldDB" id="A0A6J8CYX3"/>
<protein>
    <recommendedName>
        <fullName evidence="3">Zinc finger PHD-type domain-containing protein</fullName>
    </recommendedName>
</protein>
<accession>A0A6J8CYX3</accession>